<accession>A0A7J6L6V0</accession>
<dbReference type="PANTHER" id="PTHR39337:SF1">
    <property type="entry name" value="BLR5642 PROTEIN"/>
    <property type="match status" value="1"/>
</dbReference>
<dbReference type="PANTHER" id="PTHR39337">
    <property type="entry name" value="BLR5642 PROTEIN"/>
    <property type="match status" value="1"/>
</dbReference>
<dbReference type="Pfam" id="PF04343">
    <property type="entry name" value="DUF488"/>
    <property type="match status" value="1"/>
</dbReference>
<evidence type="ECO:0000313" key="1">
    <source>
        <dbReference type="EMBL" id="KAF4654900.1"/>
    </source>
</evidence>
<evidence type="ECO:0000313" key="2">
    <source>
        <dbReference type="Proteomes" id="UP000591131"/>
    </source>
</evidence>
<evidence type="ECO:0008006" key="3">
    <source>
        <dbReference type="Google" id="ProtNLM"/>
    </source>
</evidence>
<proteinExistence type="predicted"/>
<organism evidence="1 2">
    <name type="scientific">Perkinsus chesapeaki</name>
    <name type="common">Clam parasite</name>
    <name type="synonym">Perkinsus andrewsi</name>
    <dbReference type="NCBI Taxonomy" id="330153"/>
    <lineage>
        <taxon>Eukaryota</taxon>
        <taxon>Sar</taxon>
        <taxon>Alveolata</taxon>
        <taxon>Perkinsozoa</taxon>
        <taxon>Perkinsea</taxon>
        <taxon>Perkinsida</taxon>
        <taxon>Perkinsidae</taxon>
        <taxon>Perkinsus</taxon>
    </lineage>
</organism>
<dbReference type="Proteomes" id="UP000591131">
    <property type="component" value="Unassembled WGS sequence"/>
</dbReference>
<comment type="caution">
    <text evidence="1">The sequence shown here is derived from an EMBL/GenBank/DDBJ whole genome shotgun (WGS) entry which is preliminary data.</text>
</comment>
<dbReference type="InterPro" id="IPR007438">
    <property type="entry name" value="DUF488"/>
</dbReference>
<dbReference type="OrthoDB" id="9998367at2759"/>
<dbReference type="EMBL" id="JAAPAO010000695">
    <property type="protein sequence ID" value="KAF4654900.1"/>
    <property type="molecule type" value="Genomic_DNA"/>
</dbReference>
<dbReference type="AlphaFoldDB" id="A0A7J6L6V0"/>
<keyword evidence="2" id="KW-1185">Reference proteome</keyword>
<name>A0A7J6L6V0_PERCH</name>
<reference evidence="1 2" key="1">
    <citation type="submission" date="2020-04" db="EMBL/GenBank/DDBJ databases">
        <title>Perkinsus chesapeaki whole genome sequence.</title>
        <authorList>
            <person name="Bogema D.R."/>
        </authorList>
    </citation>
    <scope>NUCLEOTIDE SEQUENCE [LARGE SCALE GENOMIC DNA]</scope>
    <source>
        <strain evidence="1">ATCC PRA-425</strain>
    </source>
</reference>
<protein>
    <recommendedName>
        <fullName evidence="3">DUF488 domain-containing protein</fullName>
    </recommendedName>
</protein>
<sequence length="183" mass="20150">MATGIIKQAIVSITVTHRGSTIGTSFDAFLLPTTALVVSEVTIVGFKRVCHLPRDALEGAGVEYSHAEWLGGKGRAVVYDSEWNGTATKEGIREVRRLIEILQDGKITVLLCSEGDWRQCHREVLADIMVYTGSGIEIKHISPRGDKAFRHPVKADLSHIENPVDAPISLQSYRGMPPSKKFR</sequence>
<gene>
    <name evidence="1" type="ORF">FOL47_009702</name>
</gene>